<evidence type="ECO:0000256" key="4">
    <source>
        <dbReference type="PROSITE-ProRule" id="PRU00335"/>
    </source>
</evidence>
<dbReference type="OrthoDB" id="9805134at2"/>
<feature type="domain" description="HTH tetR-type" evidence="5">
    <location>
        <begin position="1"/>
        <end position="50"/>
    </location>
</feature>
<evidence type="ECO:0000256" key="3">
    <source>
        <dbReference type="ARBA" id="ARBA00023163"/>
    </source>
</evidence>
<gene>
    <name evidence="6" type="ORF">C6Y14_12225</name>
</gene>
<organism evidence="6 7">
    <name type="scientific">Streptomyces dioscori</name>
    <dbReference type="NCBI Taxonomy" id="2109333"/>
    <lineage>
        <taxon>Bacteria</taxon>
        <taxon>Bacillati</taxon>
        <taxon>Actinomycetota</taxon>
        <taxon>Actinomycetes</taxon>
        <taxon>Kitasatosporales</taxon>
        <taxon>Streptomycetaceae</taxon>
        <taxon>Streptomyces</taxon>
        <taxon>Streptomyces aurantiacus group</taxon>
    </lineage>
</organism>
<name>A0A2P8Q9M2_9ACTN</name>
<evidence type="ECO:0000313" key="7">
    <source>
        <dbReference type="Proteomes" id="UP000240429"/>
    </source>
</evidence>
<dbReference type="Pfam" id="PF16925">
    <property type="entry name" value="TetR_C_13"/>
    <property type="match status" value="1"/>
</dbReference>
<keyword evidence="1" id="KW-0805">Transcription regulation</keyword>
<dbReference type="EMBL" id="PYBJ01000007">
    <property type="protein sequence ID" value="PSM42946.1"/>
    <property type="molecule type" value="Genomic_DNA"/>
</dbReference>
<dbReference type="SUPFAM" id="SSF48498">
    <property type="entry name" value="Tetracyclin repressor-like, C-terminal domain"/>
    <property type="match status" value="1"/>
</dbReference>
<comment type="caution">
    <text evidence="6">The sequence shown here is derived from an EMBL/GenBank/DDBJ whole genome shotgun (WGS) entry which is preliminary data.</text>
</comment>
<dbReference type="Gene3D" id="1.10.357.10">
    <property type="entry name" value="Tetracycline Repressor, domain 2"/>
    <property type="match status" value="1"/>
</dbReference>
<proteinExistence type="predicted"/>
<evidence type="ECO:0000313" key="6">
    <source>
        <dbReference type="EMBL" id="PSM42946.1"/>
    </source>
</evidence>
<accession>A0A2P8Q9M2</accession>
<dbReference type="Proteomes" id="UP000240429">
    <property type="component" value="Unassembled WGS sequence"/>
</dbReference>
<dbReference type="InterPro" id="IPR011075">
    <property type="entry name" value="TetR_C"/>
</dbReference>
<evidence type="ECO:0000256" key="2">
    <source>
        <dbReference type="ARBA" id="ARBA00023125"/>
    </source>
</evidence>
<sequence>MHLFWKRGYHTTQIPRLTELLGVGTGSLYSAFGSKDGLYARALQHYCDGLLTTFDRAVRAGPDIRAAMRGLLLAMVDADAADPERGCLMVNAVIERPAHDGTVEQVRAAMTAVESVLREALERAAVHGELHGDRSPAELARFFTTFVQGIHVVGQSRMDGAFLESAVAVALQALD</sequence>
<dbReference type="AlphaFoldDB" id="A0A2P8Q9M2"/>
<dbReference type="InterPro" id="IPR001647">
    <property type="entry name" value="HTH_TetR"/>
</dbReference>
<dbReference type="InterPro" id="IPR009057">
    <property type="entry name" value="Homeodomain-like_sf"/>
</dbReference>
<dbReference type="PANTHER" id="PTHR47506:SF1">
    <property type="entry name" value="HTH-TYPE TRANSCRIPTIONAL REGULATOR YJDC"/>
    <property type="match status" value="1"/>
</dbReference>
<dbReference type="PANTHER" id="PTHR47506">
    <property type="entry name" value="TRANSCRIPTIONAL REGULATORY PROTEIN"/>
    <property type="match status" value="1"/>
</dbReference>
<dbReference type="Pfam" id="PF00440">
    <property type="entry name" value="TetR_N"/>
    <property type="match status" value="1"/>
</dbReference>
<reference evidence="6 7" key="1">
    <citation type="submission" date="2018-03" db="EMBL/GenBank/DDBJ databases">
        <title>Streptomyces dioscori sp. nov., a novel endophytic actinobacterium isolated from bulbil of Dioscorea bulbifera L.</title>
        <authorList>
            <person name="Zhikuan W."/>
        </authorList>
    </citation>
    <scope>NUCLEOTIDE SEQUENCE [LARGE SCALE GENOMIC DNA]</scope>
    <source>
        <strain evidence="6 7">A217</strain>
    </source>
</reference>
<evidence type="ECO:0000259" key="5">
    <source>
        <dbReference type="PROSITE" id="PS50977"/>
    </source>
</evidence>
<dbReference type="PROSITE" id="PS50977">
    <property type="entry name" value="HTH_TETR_2"/>
    <property type="match status" value="1"/>
</dbReference>
<protein>
    <submittedName>
        <fullName evidence="6">TetR family transcriptional regulator</fullName>
    </submittedName>
</protein>
<dbReference type="SUPFAM" id="SSF46689">
    <property type="entry name" value="Homeodomain-like"/>
    <property type="match status" value="1"/>
</dbReference>
<dbReference type="InterPro" id="IPR036271">
    <property type="entry name" value="Tet_transcr_reg_TetR-rel_C_sf"/>
</dbReference>
<dbReference type="GO" id="GO:0003677">
    <property type="term" value="F:DNA binding"/>
    <property type="evidence" value="ECO:0007669"/>
    <property type="project" value="UniProtKB-UniRule"/>
</dbReference>
<dbReference type="Gene3D" id="1.10.10.60">
    <property type="entry name" value="Homeodomain-like"/>
    <property type="match status" value="1"/>
</dbReference>
<evidence type="ECO:0000256" key="1">
    <source>
        <dbReference type="ARBA" id="ARBA00023015"/>
    </source>
</evidence>
<keyword evidence="3" id="KW-0804">Transcription</keyword>
<keyword evidence="2 4" id="KW-0238">DNA-binding</keyword>
<keyword evidence="7" id="KW-1185">Reference proteome</keyword>
<feature type="DNA-binding region" description="H-T-H motif" evidence="4">
    <location>
        <begin position="13"/>
        <end position="32"/>
    </location>
</feature>